<name>A0A660L8H7_9ACTN</name>
<dbReference type="SUPFAM" id="SSF46785">
    <property type="entry name" value="Winged helix' DNA-binding domain"/>
    <property type="match status" value="1"/>
</dbReference>
<reference evidence="2 3" key="1">
    <citation type="submission" date="2018-10" db="EMBL/GenBank/DDBJ databases">
        <title>Genomic Encyclopedia of Archaeal and Bacterial Type Strains, Phase II (KMG-II): from individual species to whole genera.</title>
        <authorList>
            <person name="Goeker M."/>
        </authorList>
    </citation>
    <scope>NUCLEOTIDE SEQUENCE [LARGE SCALE GENOMIC DNA]</scope>
    <source>
        <strain evidence="2 3">DSM 14954</strain>
    </source>
</reference>
<dbReference type="Proteomes" id="UP000278962">
    <property type="component" value="Unassembled WGS sequence"/>
</dbReference>
<feature type="domain" description="HTH crp-type" evidence="1">
    <location>
        <begin position="149"/>
        <end position="223"/>
    </location>
</feature>
<dbReference type="PROSITE" id="PS51063">
    <property type="entry name" value="HTH_CRP_2"/>
    <property type="match status" value="1"/>
</dbReference>
<proteinExistence type="predicted"/>
<sequence>MRLLEHDPELGQLLDAQRREQATHELIAHVTAVEVGEWDGARLADVDPRNLGLIVLEGVLAREVVLEEFVSTELLGAGDIIRPWPLDPEPSLLPVQTRWNALSPARLALLDQRAAAVIARYPEINAVIVDRLIARSRRLAIEQAISQMKRVDDRMLALFWHLAERFGRVVPDGVQVPLVLSHRLVGELVGATRPSVSTALAELTARGELTRRDDGTWLLLGHPPAVPDVPGPELIRQRRRLTPARAQGASG</sequence>
<dbReference type="AlphaFoldDB" id="A0A660L8H7"/>
<dbReference type="InterPro" id="IPR036390">
    <property type="entry name" value="WH_DNA-bd_sf"/>
</dbReference>
<accession>A0A660L8H7</accession>
<evidence type="ECO:0000259" key="1">
    <source>
        <dbReference type="PROSITE" id="PS51063"/>
    </source>
</evidence>
<dbReference type="GO" id="GO:0003677">
    <property type="term" value="F:DNA binding"/>
    <property type="evidence" value="ECO:0007669"/>
    <property type="project" value="InterPro"/>
</dbReference>
<dbReference type="RefSeq" id="WP_121246582.1">
    <property type="nucleotide sequence ID" value="NZ_RBIL01000001.1"/>
</dbReference>
<evidence type="ECO:0000313" key="3">
    <source>
        <dbReference type="Proteomes" id="UP000278962"/>
    </source>
</evidence>
<dbReference type="SMART" id="SM00419">
    <property type="entry name" value="HTH_CRP"/>
    <property type="match status" value="1"/>
</dbReference>
<organism evidence="2 3">
    <name type="scientific">Solirubrobacter pauli</name>
    <dbReference type="NCBI Taxonomy" id="166793"/>
    <lineage>
        <taxon>Bacteria</taxon>
        <taxon>Bacillati</taxon>
        <taxon>Actinomycetota</taxon>
        <taxon>Thermoleophilia</taxon>
        <taxon>Solirubrobacterales</taxon>
        <taxon>Solirubrobacteraceae</taxon>
        <taxon>Solirubrobacter</taxon>
    </lineage>
</organism>
<gene>
    <name evidence="2" type="ORF">C8N24_0012</name>
</gene>
<dbReference type="OrthoDB" id="5242211at2"/>
<dbReference type="GO" id="GO:0006355">
    <property type="term" value="P:regulation of DNA-templated transcription"/>
    <property type="evidence" value="ECO:0007669"/>
    <property type="project" value="InterPro"/>
</dbReference>
<dbReference type="EMBL" id="RBIL01000001">
    <property type="protein sequence ID" value="RKQ90213.1"/>
    <property type="molecule type" value="Genomic_DNA"/>
</dbReference>
<comment type="caution">
    <text evidence="2">The sequence shown here is derived from an EMBL/GenBank/DDBJ whole genome shotgun (WGS) entry which is preliminary data.</text>
</comment>
<dbReference type="InterPro" id="IPR012318">
    <property type="entry name" value="HTH_CRP"/>
</dbReference>
<dbReference type="Gene3D" id="2.60.120.10">
    <property type="entry name" value="Jelly Rolls"/>
    <property type="match status" value="1"/>
</dbReference>
<dbReference type="InterPro" id="IPR014710">
    <property type="entry name" value="RmlC-like_jellyroll"/>
</dbReference>
<dbReference type="Pfam" id="PF13545">
    <property type="entry name" value="HTH_Crp_2"/>
    <property type="match status" value="1"/>
</dbReference>
<protein>
    <submittedName>
        <fullName evidence="2">CRP-like cAMP-binding protein</fullName>
    </submittedName>
</protein>
<keyword evidence="3" id="KW-1185">Reference proteome</keyword>
<evidence type="ECO:0000313" key="2">
    <source>
        <dbReference type="EMBL" id="RKQ90213.1"/>
    </source>
</evidence>